<feature type="region of interest" description="Disordered" evidence="5">
    <location>
        <begin position="566"/>
        <end position="619"/>
    </location>
</feature>
<comment type="caution">
    <text evidence="7">The sequence shown here is derived from an EMBL/GenBank/DDBJ whole genome shotgun (WGS) entry which is preliminary data.</text>
</comment>
<dbReference type="FunFam" id="2.60.40.10:FF:000107">
    <property type="entry name" value="Myosin, light chain kinase a"/>
    <property type="match status" value="7"/>
</dbReference>
<feature type="domain" description="Ig-like" evidence="6">
    <location>
        <begin position="93"/>
        <end position="184"/>
    </location>
</feature>
<dbReference type="Gene3D" id="2.60.40.10">
    <property type="entry name" value="Immunoglobulins"/>
    <property type="match status" value="19"/>
</dbReference>
<feature type="domain" description="Ig-like" evidence="6">
    <location>
        <begin position="750"/>
        <end position="840"/>
    </location>
</feature>
<feature type="domain" description="Ig-like" evidence="6">
    <location>
        <begin position="897"/>
        <end position="988"/>
    </location>
</feature>
<dbReference type="SMART" id="SM00408">
    <property type="entry name" value="IGc2"/>
    <property type="match status" value="16"/>
</dbReference>
<evidence type="ECO:0000313" key="8">
    <source>
        <dbReference type="Proteomes" id="UP000663852"/>
    </source>
</evidence>
<evidence type="ECO:0000256" key="1">
    <source>
        <dbReference type="ARBA" id="ARBA00004496"/>
    </source>
</evidence>
<feature type="compositionally biased region" description="Low complexity" evidence="5">
    <location>
        <begin position="1278"/>
        <end position="1287"/>
    </location>
</feature>
<feature type="region of interest" description="Disordered" evidence="5">
    <location>
        <begin position="1836"/>
        <end position="1858"/>
    </location>
</feature>
<feature type="region of interest" description="Disordered" evidence="5">
    <location>
        <begin position="192"/>
        <end position="218"/>
    </location>
</feature>
<feature type="region of interest" description="Disordered" evidence="5">
    <location>
        <begin position="1645"/>
        <end position="1681"/>
    </location>
</feature>
<proteinExistence type="predicted"/>
<feature type="domain" description="Ig-like" evidence="6">
    <location>
        <begin position="220"/>
        <end position="310"/>
    </location>
</feature>
<dbReference type="PANTHER" id="PTHR47633">
    <property type="entry name" value="IMMUNOGLOBULIN"/>
    <property type="match status" value="1"/>
</dbReference>
<dbReference type="Proteomes" id="UP000663852">
    <property type="component" value="Unassembled WGS sequence"/>
</dbReference>
<feature type="region of interest" description="Disordered" evidence="5">
    <location>
        <begin position="1118"/>
        <end position="1147"/>
    </location>
</feature>
<protein>
    <recommendedName>
        <fullName evidence="6">Ig-like domain-containing protein</fullName>
    </recommendedName>
</protein>
<accession>A0A813XN90</accession>
<sequence length="2623" mass="288589">YRTQYDVPTKQVVLQIDEVRPEDAGQYAVVAANPIGQETTVGSLTVVPERTGEEKRPLGQPQGKTPRPVEVAPGVDFQPTDTTPAALKENRGPRVMVPLKDGDTKETMPLVLTATIDAGSPMSTLTWFKNGQPLVAGDRFITKYDVVPKILTLEILNARPEDQGTYTVQAKNPLGADETSAKVTVRPLTNTDAQEFAQPKPLQVTAPQPTQQDLKQPQAPKVVKPLENIEAPKGSPVLFRATITGKPTPTFTWFKDNKPLQASPRYRTQYDVPTNQVLLQIDEVRPEDVGKYAVVAANPVGQETSAASLTIAPESTGEEKPLSSQPPSKTPRPVEMTPGVDFEPMDTTPLQPEETHAPRVIVPLKDRETKETMPAILSTTIDLGSPNAKFTWFKNGQPLVAGDRFITKYDVVPKILTLEILDVHPEDQGTYTVRATNPVGTDETTAKLIVKQLTNTDVQAFTQPKPLEVTAPQPTREDMQQPQPPKVVKPLENVQAPKGSPILLRATIVGKPTPTFTWFKDNKPLQVSPRYRTQYDIPTKQVVLQIDEVRPEDAGQYTVVAANPAGRDTTTSSLTVIPERNGEDKRPSGQPQSKSPRPVEMAPGVDYQPTNVSPLAPEDNRAPRVLVPLENKETKESMPVIFSTTIDTGSPTATFTWFKNGQPLVAGDRFITKYDVIPKRLTLEILNARPEDQGTYTVQATNPFGTDETTAKLAVKPLTNTDAQEFGQPKPLEVTAPKASQQDMQQPKPPKVIVPLEDAEVSKGSPVLLRTTITGKPTPKFTWFKENKPLQASPRYRTQYDAPTNQVVLQIDEARPEDVGQYRVVATNPVGEDSTGGKLTLIPEKVGEDTSHTVPMDKKRGLGKPQGKTPRPVEMVPGLDFQPSTSSPAGPEENRPPRVLIPLTEGDVKETMPALLTATIDAGSPLATFTWFKNGQPLVAGDRFITKYDVVPKTVTLEILDARPEDQGTYTLRAANPIGTDETTTKLTVKPSTNTDAQQFAQPKPLQVTAPQPTQQDLQQPQPPKVITPIEDAEVVQGSPALLRATVTGKPTPTFTWFKDGKPLQASPRLRTRYDAPTNQVLLQINDVQPEDVGQYLVVATNPAGEDSTGGKVNLIPEKSGEDTSDTVPTGLGQPQGKTPRPLKVVPGLDFKPESAIPDENRPPRVIIPLKDGDVKQTMPALLTTTIDAGSPTATFTWFKNGQPLVAGDRFITKYDVVPKTLTLEILNVQPEDQGAYTVRATNPVGSDETTAKLTVKPLTNADAQDFAQPKPLEVSAPKPTQQEMQQPQPPKVIVPLKDADVRKGSPALLRATITGKPTPTFTWFKDGKPLQASPRLRTRYDAPTNQVLLQINDVQPEDVGQYLVLATNPAGQDSTAGKVNLIPDKGGDETSGVVPTEKNRGLGKPQGKTPRPLKVVPGLDFQPTSPAPEQNRPPRVIVPLKDGEIKETMPVVLSAMIDGGSPMAKFTWFKNDQPLVGDHRFITRYDVKPKIVTLEILNARPEDQGTYTVRATNPIGSDETTAKLAVKPLTNADTQGFSQPKPLQVPAPQPTEQEMQQPQPPKVIVPLKDLTVRKGSPVLLRATIVGKPTPTFAWFKDGQPLQASPRFRVRYDAPTKQALLQIDEVRPEDVGQYLVLATNPAGQDSTGGSVSLIPEKGGDETSGVVPAEKNRGLGKPQGKIPRPLKIVPGVDFPPEIAPDQARKLKPVTPATKAEKAIPLEQMRPPRVIVPLKDSEFEELMPVLLTATIDAGLPIASFVWLKNGQPLLEGNRYTTKYDLPNRTITLQILASRPDDQGVYTVRATNPVGSDETSCKLTVRPVASIDTRPFIDADRFRPLENRPYSGPHTSDEKQPLRPPKVLIPMNNLQLKEYEPIVLKSIIDAGYPMGKFTWLKDGQPLPASNRYRTNYDINTRTASLFIDAARPATDTGPYTVHVENPVGKDETTGVVNVEPTPAIDDRPFVPPSRFGKLEPPARTAGMGPRGPILQPDETGRDRENMPPWIRLVKGLEDQVIDESKAAHLVCMVDAHPAATINWFKDDHPLVVSQRFMPEYDSKTGVVRLSIYPVYAADSGPYTMVARNIAGEVTTKCTLRIEPTVGVEENPLVKFAGLRKTPQQPSTAGSEPSHKPVLPDEGQKPYFIKVPVDREVPEGQLVRLDYIPAGRPEPSLTWFRNGLPLQPNDADHHDVVNEGGVHSLLVHNPKLGPTVEYTCVAKNKYGEAPFTVHLSVVPRNANIAPYFIEQLYNIIIIEGQDAQLDASAEGFPEPKVAWEKEGKPLTPNKEYKVEFEGAKTTLYIRNAKMIDAGWYQCTATSPAGTAVTKCKVTVIPLSEASQYAKELPQFGPQTLSKLPTLPQEDIRSKYMTVPAKPAEIKPEELYKLPKRPKKADNPLEEAKRRGVKVLPDEVLNTLQKSLEEYPEEEMYSKDRPQPPKFKVHLKSHLNLNEDDVCIFEAKLIPVRDPMMRVQWFKNGKLLHHASRIIPRYDFADVSLEFLWTFAEDDGIYECVATNPYGEDRTRAELKCRPKRSIIYNTQLPEGMEGVSKLQMLEDEMRYTASMIGLEEKVQEKEPKAPEFIMPLENISVDEGDNAKFIAKVDGHPRPRLTWSINGADIARKGTNLLY</sequence>
<keyword evidence="2" id="KW-0963">Cytoplasm</keyword>
<dbReference type="FunFam" id="2.60.40.10:FF:000962">
    <property type="entry name" value="titin isoform X1"/>
    <property type="match status" value="1"/>
</dbReference>
<feature type="region of interest" description="Disordered" evidence="5">
    <location>
        <begin position="2113"/>
        <end position="2135"/>
    </location>
</feature>
<dbReference type="InterPro" id="IPR013783">
    <property type="entry name" value="Ig-like_fold"/>
</dbReference>
<dbReference type="GO" id="GO:0060298">
    <property type="term" value="P:positive regulation of sarcomere organization"/>
    <property type="evidence" value="ECO:0007669"/>
    <property type="project" value="UniProtKB-ARBA"/>
</dbReference>
<dbReference type="SUPFAM" id="SSF48726">
    <property type="entry name" value="Immunoglobulin"/>
    <property type="match status" value="20"/>
</dbReference>
<feature type="region of interest" description="Disordered" evidence="5">
    <location>
        <begin position="996"/>
        <end position="1023"/>
    </location>
</feature>
<feature type="region of interest" description="Disordered" evidence="5">
    <location>
        <begin position="49"/>
        <end position="87"/>
    </location>
</feature>
<dbReference type="EMBL" id="CAJNOJ010000027">
    <property type="protein sequence ID" value="CAF0872338.1"/>
    <property type="molecule type" value="Genomic_DNA"/>
</dbReference>
<feature type="compositionally biased region" description="Basic and acidic residues" evidence="5">
    <location>
        <begin position="2125"/>
        <end position="2135"/>
    </location>
</feature>
<feature type="region of interest" description="Disordered" evidence="5">
    <location>
        <begin position="1260"/>
        <end position="1290"/>
    </location>
</feature>
<evidence type="ECO:0000256" key="2">
    <source>
        <dbReference type="ARBA" id="ARBA00022490"/>
    </source>
</evidence>
<dbReference type="FunFam" id="2.60.40.10:FF:000425">
    <property type="entry name" value="Myosin light chain kinase"/>
    <property type="match status" value="5"/>
</dbReference>
<reference evidence="7" key="1">
    <citation type="submission" date="2021-02" db="EMBL/GenBank/DDBJ databases">
        <authorList>
            <person name="Nowell W R."/>
        </authorList>
    </citation>
    <scope>NUCLEOTIDE SEQUENCE</scope>
</reference>
<dbReference type="GO" id="GO:0005737">
    <property type="term" value="C:cytoplasm"/>
    <property type="evidence" value="ECO:0007669"/>
    <property type="project" value="UniProtKB-SubCell"/>
</dbReference>
<dbReference type="PANTHER" id="PTHR47633:SF4">
    <property type="entry name" value="MYOPALLADIN ISOFORM X1"/>
    <property type="match status" value="1"/>
</dbReference>
<feature type="domain" description="Ig-like" evidence="6">
    <location>
        <begin position="1726"/>
        <end position="1817"/>
    </location>
</feature>
<feature type="region of interest" description="Disordered" evidence="5">
    <location>
        <begin position="1533"/>
        <end position="1560"/>
    </location>
</feature>
<evidence type="ECO:0000313" key="7">
    <source>
        <dbReference type="EMBL" id="CAF0872338.1"/>
    </source>
</evidence>
<dbReference type="SMART" id="SM00409">
    <property type="entry name" value="IG"/>
    <property type="match status" value="17"/>
</dbReference>
<feature type="compositionally biased region" description="Polar residues" evidence="5">
    <location>
        <begin position="2114"/>
        <end position="2123"/>
    </location>
</feature>
<feature type="non-terminal residue" evidence="7">
    <location>
        <position position="1"/>
    </location>
</feature>
<keyword evidence="3" id="KW-1015">Disulfide bond</keyword>
<feature type="domain" description="Ig-like" evidence="6">
    <location>
        <begin position="1024"/>
        <end position="1114"/>
    </location>
</feature>
<feature type="domain" description="Ig-like" evidence="6">
    <location>
        <begin position="485"/>
        <end position="575"/>
    </location>
</feature>
<dbReference type="OrthoDB" id="6612025at2759"/>
<dbReference type="FunFam" id="2.60.40.10:FF:000032">
    <property type="entry name" value="palladin isoform X1"/>
    <property type="match status" value="2"/>
</dbReference>
<feature type="region of interest" description="Disordered" evidence="5">
    <location>
        <begin position="1376"/>
        <end position="1436"/>
    </location>
</feature>
<feature type="domain" description="Ig-like" evidence="6">
    <location>
        <begin position="1435"/>
        <end position="1526"/>
    </location>
</feature>
<gene>
    <name evidence="7" type="ORF">EDS130_LOCUS8354</name>
</gene>
<feature type="domain" description="Ig-like" evidence="6">
    <location>
        <begin position="1291"/>
        <end position="1381"/>
    </location>
</feature>
<organism evidence="7 8">
    <name type="scientific">Adineta ricciae</name>
    <name type="common">Rotifer</name>
    <dbReference type="NCBI Taxonomy" id="249248"/>
    <lineage>
        <taxon>Eukaryota</taxon>
        <taxon>Metazoa</taxon>
        <taxon>Spiralia</taxon>
        <taxon>Gnathifera</taxon>
        <taxon>Rotifera</taxon>
        <taxon>Eurotatoria</taxon>
        <taxon>Bdelloidea</taxon>
        <taxon>Adinetida</taxon>
        <taxon>Adinetidae</taxon>
        <taxon>Adineta</taxon>
    </lineage>
</organism>
<dbReference type="InterPro" id="IPR013098">
    <property type="entry name" value="Ig_I-set"/>
</dbReference>
<dbReference type="CDD" id="cd00096">
    <property type="entry name" value="Ig"/>
    <property type="match status" value="5"/>
</dbReference>
<dbReference type="Pfam" id="PF07679">
    <property type="entry name" value="I-set"/>
    <property type="match status" value="18"/>
</dbReference>
<feature type="domain" description="Ig-like" evidence="6">
    <location>
        <begin position="2138"/>
        <end position="2228"/>
    </location>
</feature>
<feature type="domain" description="Ig-like" evidence="6">
    <location>
        <begin position="2238"/>
        <end position="2326"/>
    </location>
</feature>
<dbReference type="PROSITE" id="PS50835">
    <property type="entry name" value="IG_LIKE"/>
    <property type="match status" value="18"/>
</dbReference>
<keyword evidence="4" id="KW-0393">Immunoglobulin domain</keyword>
<dbReference type="GO" id="GO:0045989">
    <property type="term" value="P:positive regulation of striated muscle contraction"/>
    <property type="evidence" value="ECO:0007669"/>
    <property type="project" value="UniProtKB-ARBA"/>
</dbReference>
<dbReference type="InterPro" id="IPR036179">
    <property type="entry name" value="Ig-like_dom_sf"/>
</dbReference>
<feature type="domain" description="Ig-like" evidence="6">
    <location>
        <begin position="1858"/>
        <end position="1950"/>
    </location>
</feature>
<feature type="compositionally biased region" description="Polar residues" evidence="5">
    <location>
        <begin position="205"/>
        <end position="215"/>
    </location>
</feature>
<evidence type="ECO:0000259" key="6">
    <source>
        <dbReference type="PROSITE" id="PS50835"/>
    </source>
</evidence>
<name>A0A813XN90_ADIRI</name>
<evidence type="ECO:0000256" key="4">
    <source>
        <dbReference type="ARBA" id="ARBA00023319"/>
    </source>
</evidence>
<evidence type="ECO:0000256" key="5">
    <source>
        <dbReference type="SAM" id="MobiDB-lite"/>
    </source>
</evidence>
<feature type="domain" description="Ig-like" evidence="6">
    <location>
        <begin position="1164"/>
        <end position="1255"/>
    </location>
</feature>
<feature type="domain" description="Ig-like" evidence="6">
    <location>
        <begin position="358"/>
        <end position="449"/>
    </location>
</feature>
<dbReference type="InterPro" id="IPR003598">
    <property type="entry name" value="Ig_sub2"/>
</dbReference>
<feature type="domain" description="Ig-like" evidence="6">
    <location>
        <begin position="2450"/>
        <end position="2523"/>
    </location>
</feature>
<feature type="region of interest" description="Disordered" evidence="5">
    <location>
        <begin position="1930"/>
        <end position="1998"/>
    </location>
</feature>
<dbReference type="InterPro" id="IPR007110">
    <property type="entry name" value="Ig-like_dom"/>
</dbReference>
<dbReference type="InterPro" id="IPR003599">
    <property type="entry name" value="Ig_sub"/>
</dbReference>
<comment type="subcellular location">
    <subcellularLocation>
        <location evidence="1">Cytoplasm</location>
    </subcellularLocation>
</comment>
<evidence type="ECO:0000256" key="3">
    <source>
        <dbReference type="ARBA" id="ARBA00023157"/>
    </source>
</evidence>
<feature type="region of interest" description="Disordered" evidence="5">
    <location>
        <begin position="847"/>
        <end position="899"/>
    </location>
</feature>
<feature type="domain" description="Ig-like" evidence="6">
    <location>
        <begin position="2001"/>
        <end position="2093"/>
    </location>
</feature>
<feature type="compositionally biased region" description="Basic and acidic residues" evidence="5">
    <location>
        <begin position="847"/>
        <end position="860"/>
    </location>
</feature>
<feature type="region of interest" description="Disordered" evidence="5">
    <location>
        <begin position="311"/>
        <end position="355"/>
    </location>
</feature>
<feature type="compositionally biased region" description="Low complexity" evidence="5">
    <location>
        <begin position="1011"/>
        <end position="1020"/>
    </location>
</feature>
<feature type="domain" description="Ig-like" evidence="6">
    <location>
        <begin position="1562"/>
        <end position="1652"/>
    </location>
</feature>
<feature type="domain" description="Ig-like" evidence="6">
    <location>
        <begin position="623"/>
        <end position="714"/>
    </location>
</feature>